<evidence type="ECO:0000313" key="1">
    <source>
        <dbReference type="EMBL" id="CAI2180638.1"/>
    </source>
</evidence>
<sequence length="233" mass="26750">MEDPEYFNKLVDNVDLSYIGGEEEPAQSPPKSGILLGKTWDTFTVDEVDIAKCFISLRKSMLKTSPKVHPPYWGVLDLTGQHKPTMKMFSTKWNELTNDFDLMWDGKWSTLINLSTIFLIIWRELMVCFVAPAFRMSLDPNQEIFQKLWSEQQLVASQERRRHEQDPNDERVCAGQKTDIITVLPTGPTLEGLICEVSGGLRAKKIWTDKLKLMTANISFVADLQMNLYIMDI</sequence>
<reference evidence="1" key="1">
    <citation type="submission" date="2022-08" db="EMBL/GenBank/DDBJ databases">
        <authorList>
            <person name="Kallberg Y."/>
            <person name="Tangrot J."/>
            <person name="Rosling A."/>
        </authorList>
    </citation>
    <scope>NUCLEOTIDE SEQUENCE</scope>
    <source>
        <strain evidence="1">Wild A</strain>
    </source>
</reference>
<dbReference type="EMBL" id="CAMKVN010002335">
    <property type="protein sequence ID" value="CAI2180638.1"/>
    <property type="molecule type" value="Genomic_DNA"/>
</dbReference>
<name>A0A9W4WXZ7_9GLOM</name>
<dbReference type="AlphaFoldDB" id="A0A9W4WXZ7"/>
<dbReference type="OrthoDB" id="2399986at2759"/>
<accession>A0A9W4WXZ7</accession>
<gene>
    <name evidence="1" type="ORF">FWILDA_LOCUS9681</name>
</gene>
<proteinExistence type="predicted"/>
<dbReference type="Proteomes" id="UP001153678">
    <property type="component" value="Unassembled WGS sequence"/>
</dbReference>
<protein>
    <submittedName>
        <fullName evidence="1">4065_t:CDS:1</fullName>
    </submittedName>
</protein>
<keyword evidence="2" id="KW-1185">Reference proteome</keyword>
<evidence type="ECO:0000313" key="2">
    <source>
        <dbReference type="Proteomes" id="UP001153678"/>
    </source>
</evidence>
<organism evidence="1 2">
    <name type="scientific">Funneliformis geosporum</name>
    <dbReference type="NCBI Taxonomy" id="1117311"/>
    <lineage>
        <taxon>Eukaryota</taxon>
        <taxon>Fungi</taxon>
        <taxon>Fungi incertae sedis</taxon>
        <taxon>Mucoromycota</taxon>
        <taxon>Glomeromycotina</taxon>
        <taxon>Glomeromycetes</taxon>
        <taxon>Glomerales</taxon>
        <taxon>Glomeraceae</taxon>
        <taxon>Funneliformis</taxon>
    </lineage>
</organism>
<comment type="caution">
    <text evidence="1">The sequence shown here is derived from an EMBL/GenBank/DDBJ whole genome shotgun (WGS) entry which is preliminary data.</text>
</comment>